<feature type="region of interest" description="Disordered" evidence="2">
    <location>
        <begin position="929"/>
        <end position="1135"/>
    </location>
</feature>
<feature type="region of interest" description="Disordered" evidence="2">
    <location>
        <begin position="611"/>
        <end position="673"/>
    </location>
</feature>
<feature type="compositionally biased region" description="Acidic residues" evidence="2">
    <location>
        <begin position="969"/>
        <end position="985"/>
    </location>
</feature>
<feature type="region of interest" description="Disordered" evidence="2">
    <location>
        <begin position="367"/>
        <end position="590"/>
    </location>
</feature>
<dbReference type="Proteomes" id="UP000541154">
    <property type="component" value="Unassembled WGS sequence"/>
</dbReference>
<feature type="compositionally biased region" description="Low complexity" evidence="2">
    <location>
        <begin position="399"/>
        <end position="412"/>
    </location>
</feature>
<dbReference type="InterPro" id="IPR019607">
    <property type="entry name" value="Putative_zinc-finger_domain"/>
</dbReference>
<accession>A0A8H6AA11</accession>
<evidence type="ECO:0000313" key="5">
    <source>
        <dbReference type="Proteomes" id="UP000541154"/>
    </source>
</evidence>
<dbReference type="EMBL" id="SPNV01000072">
    <property type="protein sequence ID" value="KAF5862520.1"/>
    <property type="molecule type" value="Genomic_DNA"/>
</dbReference>
<feature type="domain" description="Putative zinc-finger" evidence="3">
    <location>
        <begin position="1196"/>
        <end position="1217"/>
    </location>
</feature>
<feature type="compositionally biased region" description="Polar residues" evidence="2">
    <location>
        <begin position="92"/>
        <end position="117"/>
    </location>
</feature>
<feature type="region of interest" description="Disordered" evidence="2">
    <location>
        <begin position="896"/>
        <end position="916"/>
    </location>
</feature>
<feature type="compositionally biased region" description="Polar residues" evidence="2">
    <location>
        <begin position="1105"/>
        <end position="1114"/>
    </location>
</feature>
<feature type="compositionally biased region" description="Low complexity" evidence="2">
    <location>
        <begin position="242"/>
        <end position="255"/>
    </location>
</feature>
<evidence type="ECO:0000256" key="2">
    <source>
        <dbReference type="SAM" id="MobiDB-lite"/>
    </source>
</evidence>
<feature type="compositionally biased region" description="Low complexity" evidence="2">
    <location>
        <begin position="374"/>
        <end position="386"/>
    </location>
</feature>
<feature type="compositionally biased region" description="Low complexity" evidence="2">
    <location>
        <begin position="197"/>
        <end position="211"/>
    </location>
</feature>
<feature type="compositionally biased region" description="Low complexity" evidence="2">
    <location>
        <begin position="711"/>
        <end position="723"/>
    </location>
</feature>
<feature type="region of interest" description="Disordered" evidence="2">
    <location>
        <begin position="313"/>
        <end position="353"/>
    </location>
</feature>
<organism evidence="4 5">
    <name type="scientific">Petromyces alliaceus</name>
    <name type="common">Aspergillus alliaceus</name>
    <dbReference type="NCBI Taxonomy" id="209559"/>
    <lineage>
        <taxon>Eukaryota</taxon>
        <taxon>Fungi</taxon>
        <taxon>Dikarya</taxon>
        <taxon>Ascomycota</taxon>
        <taxon>Pezizomycotina</taxon>
        <taxon>Eurotiomycetes</taxon>
        <taxon>Eurotiomycetidae</taxon>
        <taxon>Eurotiales</taxon>
        <taxon>Aspergillaceae</taxon>
        <taxon>Aspergillus</taxon>
        <taxon>Aspergillus subgen. Circumdati</taxon>
    </lineage>
</organism>
<feature type="compositionally biased region" description="Polar residues" evidence="2">
    <location>
        <begin position="315"/>
        <end position="347"/>
    </location>
</feature>
<feature type="compositionally biased region" description="Acidic residues" evidence="2">
    <location>
        <begin position="120"/>
        <end position="133"/>
    </location>
</feature>
<feature type="compositionally biased region" description="Basic and acidic residues" evidence="2">
    <location>
        <begin position="1043"/>
        <end position="1056"/>
    </location>
</feature>
<feature type="compositionally biased region" description="Basic and acidic residues" evidence="2">
    <location>
        <begin position="156"/>
        <end position="169"/>
    </location>
</feature>
<keyword evidence="1" id="KW-0175">Coiled coil</keyword>
<reference evidence="4 5" key="1">
    <citation type="submission" date="2019-04" db="EMBL/GenBank/DDBJ databases">
        <title>Aspergillus burnettii sp. nov., novel species from soil in southeast Queensland.</title>
        <authorList>
            <person name="Gilchrist C.L.M."/>
            <person name="Pitt J.I."/>
            <person name="Lange L."/>
            <person name="Lacey H.J."/>
            <person name="Vuong D."/>
            <person name="Midgley D.J."/>
            <person name="Greenfield P."/>
            <person name="Bradbury M."/>
            <person name="Lacey E."/>
            <person name="Busk P.K."/>
            <person name="Pilgaard B."/>
            <person name="Chooi Y.H."/>
            <person name="Piggott A.M."/>
        </authorList>
    </citation>
    <scope>NUCLEOTIDE SEQUENCE [LARGE SCALE GENOMIC DNA]</scope>
    <source>
        <strain evidence="4 5">FRR 5400</strain>
    </source>
</reference>
<feature type="compositionally biased region" description="Low complexity" evidence="2">
    <location>
        <begin position="953"/>
        <end position="968"/>
    </location>
</feature>
<feature type="region of interest" description="Disordered" evidence="2">
    <location>
        <begin position="75"/>
        <end position="265"/>
    </location>
</feature>
<feature type="compositionally biased region" description="Polar residues" evidence="2">
    <location>
        <begin position="544"/>
        <end position="564"/>
    </location>
</feature>
<keyword evidence="5" id="KW-1185">Reference proteome</keyword>
<feature type="compositionally biased region" description="Polar residues" evidence="2">
    <location>
        <begin position="1015"/>
        <end position="1025"/>
    </location>
</feature>
<sequence length="1294" mass="140639">MPPYQQSHDGAQYPLNFNEVNFTANARLPGLGAPGPVGSLPPPPFPFMGNFAPSQFPPPPFPPMQMPPLRYPPIPAASVPIDTPPGCPLTSDFPSQNSSGSVTNTHQQPVIPSTLNQDLDREEGELTDGEEALQQEAESRHNLSPPTIGRGPQQRTDLRMLNGREDRAGNIHQTKSNGYMPKDTRCASSDVEEGEASSPSCRSSSRDSGSPYNPPISVNAEPFISADMIVEEPPPKRHSQGSSTKSTLLPSTTDSQAMPNGGKSPAQLRVQAQGALLSLAPHNIRYTELVGEGINPVILKQLYEEVGIKVPTPQPDTASTQVSAMPSATPDHSVTEPTIPTASSRAQESGRKHAVDAIRVDNMTQMSGLPEHAPTTTPSSQQGTPKPMERKEVIARMLAAKAAKSSGAPASPQRNATKEAPTSSSSAATDIEKPGDAINSAGTTSQEKEMRVREKNKAQTELARQRIEQLKKQGLMRLQQKPTQDDLSLENTQSNTKPVYDSASNPKSPSIQHPLPDRPPDPETGALARIPGLFMTEVEEKSPNESYVTPSQELVVDSTPQPRVNQRKRPRASDFDEPVPMPRKAFNNGVDHGVSADRLIIDISDDDLYADDEDDAMEIETSEENAGSSIMEGPARTYLSTESLPPRPVTSSSLGFSLSATPQNLRNHDQDDLRRKDLEIQAMHRRIAELEQRKKAKLAASRTQSPRTVDSSESSPPETSPQSDAEVRESIIHLAESSSGRDSSQDNIVNALPETTASTPGFYITPNDLPCSLDSMDTAQLENMKTKVLRKHEIESGVPALEAEIQKSETRLAEFNIEQEKLLLEITRGKEGRQQLLEELSNLNTELNGVSLEEVESALDRLKGKEQESANKASALKQCLRILDLRYLKYFCIAQPPKPNVPDRKESEVSVSSEPENLLLEHAGTKEATLETPADPGHGFTASQPIVSEASRESTPTSSSDSTGSSMDESSDSDSDSDSEDDSVDDSVSSDQRDSQAQTPVPNIRMSEVADEVQDASQVEVSMSNEAHDHSLPKRSQSANGEIRSDRSSSSDKQDVEMTEDQASAKSSVSEAYEPPEPEGNASPADLVYTPPFSPASPGPIEPIVSTSPATKPQITGELPMGNAQGPGVSQLGEDNQVGLLDNARQPGDSDHKFSPYISPLKSFKAYRYHPNYTNDVTGGYRSLTYSHNIDPMVYLCPFEGAGGVCNDRSCEFQHFRDMNLSGLLTSTDDKILVQMGSLREGKTPEEKDSYIAGLKNIINDMRRDKVKDFNTVANEIAAYRRRFLQDPSRVLPL</sequence>
<evidence type="ECO:0000256" key="1">
    <source>
        <dbReference type="SAM" id="Coils"/>
    </source>
</evidence>
<proteinExistence type="predicted"/>
<dbReference type="Pfam" id="PF10650">
    <property type="entry name" value="zf-C3H1"/>
    <property type="match status" value="1"/>
</dbReference>
<feature type="compositionally biased region" description="Acidic residues" evidence="2">
    <location>
        <begin position="611"/>
        <end position="623"/>
    </location>
</feature>
<feature type="compositionally biased region" description="Polar residues" evidence="2">
    <location>
        <begin position="480"/>
        <end position="511"/>
    </location>
</feature>
<feature type="region of interest" description="Disordered" evidence="2">
    <location>
        <begin position="691"/>
        <end position="726"/>
    </location>
</feature>
<evidence type="ECO:0000259" key="3">
    <source>
        <dbReference type="Pfam" id="PF10650"/>
    </source>
</evidence>
<feature type="compositionally biased region" description="Polar residues" evidence="2">
    <location>
        <begin position="1061"/>
        <end position="1070"/>
    </location>
</feature>
<feature type="coiled-coil region" evidence="1">
    <location>
        <begin position="798"/>
        <end position="872"/>
    </location>
</feature>
<name>A0A8H6AA11_PETAA</name>
<feature type="compositionally biased region" description="Pro residues" evidence="2">
    <location>
        <begin position="1092"/>
        <end position="1101"/>
    </location>
</feature>
<protein>
    <recommendedName>
        <fullName evidence="3">Putative zinc-finger domain-containing protein</fullName>
    </recommendedName>
</protein>
<comment type="caution">
    <text evidence="4">The sequence shown here is derived from an EMBL/GenBank/DDBJ whole genome shotgun (WGS) entry which is preliminary data.</text>
</comment>
<gene>
    <name evidence="4" type="ORF">ETB97_011620</name>
</gene>
<evidence type="ECO:0000313" key="4">
    <source>
        <dbReference type="EMBL" id="KAF5862520.1"/>
    </source>
</evidence>
<feature type="compositionally biased region" description="Basic and acidic residues" evidence="2">
    <location>
        <begin position="446"/>
        <end position="471"/>
    </location>
</feature>
<feature type="compositionally biased region" description="Polar residues" evidence="2">
    <location>
        <begin position="638"/>
        <end position="665"/>
    </location>
</feature>